<feature type="transmembrane region" description="Helical" evidence="1">
    <location>
        <begin position="20"/>
        <end position="41"/>
    </location>
</feature>
<dbReference type="STRING" id="1802407.A3I40_03265"/>
<dbReference type="EMBL" id="MGEP01000054">
    <property type="protein sequence ID" value="OGL86046.1"/>
    <property type="molecule type" value="Genomic_DNA"/>
</dbReference>
<evidence type="ECO:0000259" key="2">
    <source>
        <dbReference type="Pfam" id="PF26449"/>
    </source>
</evidence>
<evidence type="ECO:0000313" key="3">
    <source>
        <dbReference type="EMBL" id="OGL86046.1"/>
    </source>
</evidence>
<organism evidence="3 4">
    <name type="scientific">Candidatus Uhrbacteria bacterium RIFCSPLOWO2_02_FULL_48_12</name>
    <dbReference type="NCBI Taxonomy" id="1802407"/>
    <lineage>
        <taxon>Bacteria</taxon>
        <taxon>Candidatus Uhriibacteriota</taxon>
    </lineage>
</organism>
<keyword evidence="1" id="KW-0812">Transmembrane</keyword>
<protein>
    <recommendedName>
        <fullName evidence="2">DUF8128 domain-containing protein</fullName>
    </recommendedName>
</protein>
<evidence type="ECO:0000313" key="4">
    <source>
        <dbReference type="Proteomes" id="UP000178723"/>
    </source>
</evidence>
<comment type="caution">
    <text evidence="3">The sequence shown here is derived from an EMBL/GenBank/DDBJ whole genome shotgun (WGS) entry which is preliminary data.</text>
</comment>
<dbReference type="Pfam" id="PF26449">
    <property type="entry name" value="DUF8128"/>
    <property type="match status" value="1"/>
</dbReference>
<name>A0A1F7V680_9BACT</name>
<dbReference type="Proteomes" id="UP000178723">
    <property type="component" value="Unassembled WGS sequence"/>
</dbReference>
<feature type="domain" description="DUF8128" evidence="2">
    <location>
        <begin position="84"/>
        <end position="403"/>
    </location>
</feature>
<reference evidence="3 4" key="1">
    <citation type="journal article" date="2016" name="Nat. Commun.">
        <title>Thousands of microbial genomes shed light on interconnected biogeochemical processes in an aquifer system.</title>
        <authorList>
            <person name="Anantharaman K."/>
            <person name="Brown C.T."/>
            <person name="Hug L.A."/>
            <person name="Sharon I."/>
            <person name="Castelle C.J."/>
            <person name="Probst A.J."/>
            <person name="Thomas B.C."/>
            <person name="Singh A."/>
            <person name="Wilkins M.J."/>
            <person name="Karaoz U."/>
            <person name="Brodie E.L."/>
            <person name="Williams K.H."/>
            <person name="Hubbard S.S."/>
            <person name="Banfield J.F."/>
        </authorList>
    </citation>
    <scope>NUCLEOTIDE SEQUENCE [LARGE SCALE GENOMIC DNA]</scope>
</reference>
<dbReference type="AlphaFoldDB" id="A0A1F7V680"/>
<keyword evidence="1" id="KW-0472">Membrane</keyword>
<evidence type="ECO:0000256" key="1">
    <source>
        <dbReference type="SAM" id="Phobius"/>
    </source>
</evidence>
<accession>A0A1F7V680</accession>
<dbReference type="InterPro" id="IPR058441">
    <property type="entry name" value="DUF8128"/>
</dbReference>
<proteinExistence type="predicted"/>
<keyword evidence="1" id="KW-1133">Transmembrane helix</keyword>
<sequence length="452" mass="51393">MANPSPILGAWDFFVYLFTNGGWIVFLVIFLSGARFAWVYYIENEYDKTRRWVMLAIDVPKDNVQSPKAVENIFAHLAGAHGSKTLQEKYWIGNTQDWFSFEIISIGGYVQFIIRTIVQFRDLVESAIYAQYPDAVITEIEDYTTGYPSVYPHEHYDLYGTEFALVEDQALPIRTYLEFEHTLTQEFKDPLSALLETMGKLGDGEQLWLQIIIVPIDDSWKKNAIALIKKMIGEKQKKKNGLAGALLGELSNIGQTASTQITGAPTGAQKTGSRTDDLPSRMLYLSPYDKERVEAISRKIKKIGFLTKIRSVYIAPKENFVVQHGREALIGTIKQFNTSDLNSIKPDTKHVGVHAHYFFIDWRKNIKKTKVMIRYKNRSVYRGRNPFVLNIEELASIWHFPQTTETVPIRHMVQKTEFKRIAPPSSVPFAEGVAKEPAAVPKMAPPPNIPLG</sequence>
<gene>
    <name evidence="3" type="ORF">A3I40_03265</name>
</gene>